<keyword evidence="5" id="KW-0997">Cell inner membrane</keyword>
<evidence type="ECO:0000259" key="11">
    <source>
        <dbReference type="Pfam" id="PF05134"/>
    </source>
</evidence>
<evidence type="ECO:0000259" key="12">
    <source>
        <dbReference type="Pfam" id="PF12693"/>
    </source>
</evidence>
<evidence type="ECO:0000256" key="4">
    <source>
        <dbReference type="ARBA" id="ARBA00022475"/>
    </source>
</evidence>
<dbReference type="SUPFAM" id="SSF53067">
    <property type="entry name" value="Actin-like ATPase domain"/>
    <property type="match status" value="1"/>
</dbReference>
<evidence type="ECO:0000256" key="2">
    <source>
        <dbReference type="ARBA" id="ARBA00005318"/>
    </source>
</evidence>
<keyword evidence="4" id="KW-1003">Cell membrane</keyword>
<keyword evidence="7 10" id="KW-0653">Protein transport</keyword>
<protein>
    <recommendedName>
        <fullName evidence="10">Type II secretion system protein L</fullName>
        <shortName evidence="10">T2SS protein L</shortName>
    </recommendedName>
</protein>
<feature type="domain" description="GspL periplasmic" evidence="12">
    <location>
        <begin position="243"/>
        <end position="390"/>
    </location>
</feature>
<evidence type="ECO:0000256" key="5">
    <source>
        <dbReference type="ARBA" id="ARBA00022519"/>
    </source>
</evidence>
<dbReference type="GO" id="GO:0005886">
    <property type="term" value="C:plasma membrane"/>
    <property type="evidence" value="ECO:0007669"/>
    <property type="project" value="UniProtKB-SubCell"/>
</dbReference>
<evidence type="ECO:0000256" key="1">
    <source>
        <dbReference type="ARBA" id="ARBA00004377"/>
    </source>
</evidence>
<dbReference type="PIRSF" id="PIRSF015761">
    <property type="entry name" value="Protein_L"/>
    <property type="match status" value="1"/>
</dbReference>
<dbReference type="Pfam" id="PF12693">
    <property type="entry name" value="GspL_C"/>
    <property type="match status" value="1"/>
</dbReference>
<dbReference type="CDD" id="cd24017">
    <property type="entry name" value="ASKHA_T2SSL_N"/>
    <property type="match status" value="1"/>
</dbReference>
<dbReference type="InterPro" id="IPR025691">
    <property type="entry name" value="GspL_pp_dom"/>
</dbReference>
<dbReference type="GO" id="GO:0009276">
    <property type="term" value="C:Gram-negative-bacterium-type cell wall"/>
    <property type="evidence" value="ECO:0007669"/>
    <property type="project" value="InterPro"/>
</dbReference>
<keyword evidence="6" id="KW-0812">Transmembrane</keyword>
<organism evidence="13 14">
    <name type="scientific">OM182 bacterium</name>
    <dbReference type="NCBI Taxonomy" id="2510334"/>
    <lineage>
        <taxon>Bacteria</taxon>
        <taxon>Pseudomonadati</taxon>
        <taxon>Pseudomonadota</taxon>
        <taxon>Gammaproteobacteria</taxon>
        <taxon>OMG group</taxon>
        <taxon>OM182 clade</taxon>
    </lineage>
</organism>
<sequence length="396" mass="43581">MTLFIRLAEQCDWVATGPETLAGFGTIETVAKDLREISWQGDIVALVPGEKVLLTTAIVPSRQTRHITQALPYAVEEKLAVDIEMCHIALGGKNKSGEFVVCINALEDMRRHLTQLKGVGLEPTIMTVDTLLSPSGQKTCITIEGERAHIRRVDRTGFCAPVKQLAMVVGLINESDDIALHIPDKKIDQLSMEIAQIETKSSVTLHAEKEDGLKLLVENYRGDELNLLQGEFQVTTEKEGNKGVWRTASIIAGCTLFLYLSLLLAQGAFLDYAADQYSDEISALYRDVFPGDNNIRDLRRRWSARLSGMPEAANFLQILGDTVAHLPGSEIVVNNINYNKSRGDLVMQVATSRSEKLVDFVDTLNKVGLNAEISTISQQTDLVRGSLKIKLFGEGG</sequence>
<reference evidence="13 14" key="1">
    <citation type="submission" date="2019-02" db="EMBL/GenBank/DDBJ databases">
        <title>Prokaryotic population dynamics and viral predation in marine succession experiment using metagenomics: the confinement effect.</title>
        <authorList>
            <person name="Haro-Moreno J.M."/>
            <person name="Rodriguez-Valera F."/>
            <person name="Lopez-Perez M."/>
        </authorList>
    </citation>
    <scope>NUCLEOTIDE SEQUENCE [LARGE SCALE GENOMIC DNA]</scope>
    <source>
        <strain evidence="13">MED-G157</strain>
    </source>
</reference>
<dbReference type="AlphaFoldDB" id="A0A520RZC8"/>
<evidence type="ECO:0000256" key="8">
    <source>
        <dbReference type="ARBA" id="ARBA00022989"/>
    </source>
</evidence>
<dbReference type="NCBIfam" id="TIGR01709">
    <property type="entry name" value="typeII_sec_gspL"/>
    <property type="match status" value="1"/>
</dbReference>
<dbReference type="Gene3D" id="3.30.420.380">
    <property type="match status" value="1"/>
</dbReference>
<dbReference type="Proteomes" id="UP000316199">
    <property type="component" value="Unassembled WGS sequence"/>
</dbReference>
<evidence type="ECO:0000256" key="6">
    <source>
        <dbReference type="ARBA" id="ARBA00022692"/>
    </source>
</evidence>
<dbReference type="EMBL" id="SHAG01000031">
    <property type="protein sequence ID" value="RZO75561.1"/>
    <property type="molecule type" value="Genomic_DNA"/>
</dbReference>
<keyword evidence="3 10" id="KW-0813">Transport</keyword>
<dbReference type="Pfam" id="PF05134">
    <property type="entry name" value="T2SSL"/>
    <property type="match status" value="1"/>
</dbReference>
<keyword evidence="8" id="KW-1133">Transmembrane helix</keyword>
<evidence type="ECO:0000256" key="3">
    <source>
        <dbReference type="ARBA" id="ARBA00022448"/>
    </source>
</evidence>
<keyword evidence="9" id="KW-0472">Membrane</keyword>
<evidence type="ECO:0000256" key="9">
    <source>
        <dbReference type="ARBA" id="ARBA00023136"/>
    </source>
</evidence>
<dbReference type="GO" id="GO:0015628">
    <property type="term" value="P:protein secretion by the type II secretion system"/>
    <property type="evidence" value="ECO:0007669"/>
    <property type="project" value="InterPro"/>
</dbReference>
<comment type="similarity">
    <text evidence="2 10">Belongs to the GSP L family.</text>
</comment>
<evidence type="ECO:0000256" key="7">
    <source>
        <dbReference type="ARBA" id="ARBA00022927"/>
    </source>
</evidence>
<name>A0A520RZC8_9GAMM</name>
<comment type="caution">
    <text evidence="13">The sequence shown here is derived from an EMBL/GenBank/DDBJ whole genome shotgun (WGS) entry which is preliminary data.</text>
</comment>
<dbReference type="InterPro" id="IPR043129">
    <property type="entry name" value="ATPase_NBD"/>
</dbReference>
<evidence type="ECO:0000313" key="13">
    <source>
        <dbReference type="EMBL" id="RZO75561.1"/>
    </source>
</evidence>
<accession>A0A520RZC8</accession>
<dbReference type="GO" id="GO:0015627">
    <property type="term" value="C:type II protein secretion system complex"/>
    <property type="evidence" value="ECO:0007669"/>
    <property type="project" value="InterPro"/>
</dbReference>
<dbReference type="Gene3D" id="3.30.1360.100">
    <property type="entry name" value="General secretion pathway protein M, EpsM"/>
    <property type="match status" value="1"/>
</dbReference>
<dbReference type="InterPro" id="IPR007812">
    <property type="entry name" value="T2SS_protein-GspL"/>
</dbReference>
<feature type="domain" description="GspL cytoplasmic actin-ATPase-like" evidence="11">
    <location>
        <begin position="23"/>
        <end position="233"/>
    </location>
</feature>
<evidence type="ECO:0000313" key="14">
    <source>
        <dbReference type="Proteomes" id="UP000316199"/>
    </source>
</evidence>
<dbReference type="InterPro" id="IPR024230">
    <property type="entry name" value="GspL_cyto_dom"/>
</dbReference>
<comment type="subcellular location">
    <subcellularLocation>
        <location evidence="1">Cell inner membrane</location>
        <topology evidence="1">Single-pass membrane protein</topology>
    </subcellularLocation>
</comment>
<proteinExistence type="inferred from homology"/>
<evidence type="ECO:0000256" key="10">
    <source>
        <dbReference type="PIRNR" id="PIRNR015761"/>
    </source>
</evidence>
<gene>
    <name evidence="13" type="ORF">EVA68_06760</name>
</gene>
<comment type="function">
    <text evidence="10">Inner membrane component of the type II secretion system required for the energy-dependent secretion of extracellular factors such as proteases and toxins from the periplasm.</text>
</comment>